<reference evidence="3 4" key="1">
    <citation type="journal article" date="2010" name="Science">
        <title>Genomic comparison of the ants Camponotus floridanus and Harpegnathos saltator.</title>
        <authorList>
            <person name="Bonasio R."/>
            <person name="Zhang G."/>
            <person name="Ye C."/>
            <person name="Mutti N.S."/>
            <person name="Fang X."/>
            <person name="Qin N."/>
            <person name="Donahue G."/>
            <person name="Yang P."/>
            <person name="Li Q."/>
            <person name="Li C."/>
            <person name="Zhang P."/>
            <person name="Huang Z."/>
            <person name="Berger S.L."/>
            <person name="Reinberg D."/>
            <person name="Wang J."/>
            <person name="Liebig J."/>
        </authorList>
    </citation>
    <scope>NUCLEOTIDE SEQUENCE [LARGE SCALE GENOMIC DNA]</scope>
    <source>
        <strain evidence="3 4">R22 G/1</strain>
    </source>
</reference>
<proteinExistence type="predicted"/>
<gene>
    <name evidence="3" type="ORF">EAI_04276</name>
</gene>
<dbReference type="InParanoid" id="E2C277"/>
<dbReference type="EMBL" id="GL452084">
    <property type="protein sequence ID" value="EFN77952.1"/>
    <property type="molecule type" value="Genomic_DNA"/>
</dbReference>
<feature type="coiled-coil region" evidence="1">
    <location>
        <begin position="32"/>
        <end position="59"/>
    </location>
</feature>
<organism evidence="4">
    <name type="scientific">Harpegnathos saltator</name>
    <name type="common">Jerdon's jumping ant</name>
    <dbReference type="NCBI Taxonomy" id="610380"/>
    <lineage>
        <taxon>Eukaryota</taxon>
        <taxon>Metazoa</taxon>
        <taxon>Ecdysozoa</taxon>
        <taxon>Arthropoda</taxon>
        <taxon>Hexapoda</taxon>
        <taxon>Insecta</taxon>
        <taxon>Pterygota</taxon>
        <taxon>Neoptera</taxon>
        <taxon>Endopterygota</taxon>
        <taxon>Hymenoptera</taxon>
        <taxon>Apocrita</taxon>
        <taxon>Aculeata</taxon>
        <taxon>Formicoidea</taxon>
        <taxon>Formicidae</taxon>
        <taxon>Ponerinae</taxon>
        <taxon>Ponerini</taxon>
        <taxon>Harpegnathos</taxon>
    </lineage>
</organism>
<evidence type="ECO:0000256" key="2">
    <source>
        <dbReference type="SAM" id="MobiDB-lite"/>
    </source>
</evidence>
<evidence type="ECO:0000313" key="4">
    <source>
        <dbReference type="Proteomes" id="UP000008237"/>
    </source>
</evidence>
<keyword evidence="1" id="KW-0175">Coiled coil</keyword>
<evidence type="ECO:0000256" key="1">
    <source>
        <dbReference type="SAM" id="Coils"/>
    </source>
</evidence>
<name>E2C277_HARSA</name>
<feature type="region of interest" description="Disordered" evidence="2">
    <location>
        <begin position="1"/>
        <end position="29"/>
    </location>
</feature>
<evidence type="ECO:0000313" key="3">
    <source>
        <dbReference type="EMBL" id="EFN77952.1"/>
    </source>
</evidence>
<sequence>MLHSPMATWNQTAEARQAVAAGQEAETEAPTLIAAMRELRQLREEREQERLELQELRQNRRMEQ</sequence>
<protein>
    <submittedName>
        <fullName evidence="3">Uncharacterized protein</fullName>
    </submittedName>
</protein>
<keyword evidence="4" id="KW-1185">Reference proteome</keyword>
<dbReference type="Proteomes" id="UP000008237">
    <property type="component" value="Unassembled WGS sequence"/>
</dbReference>
<dbReference type="AlphaFoldDB" id="E2C277"/>
<accession>E2C277</accession>